<reference evidence="1 2" key="1">
    <citation type="submission" date="2016-07" db="EMBL/GenBank/DDBJ databases">
        <title>Complete genome sequence of Altererythrobacter namhicola JCM 16345T, containing esterase-encoding genes.</title>
        <authorList>
            <person name="Cheng H."/>
            <person name="Wu Y.-H."/>
            <person name="Jian S.-L."/>
            <person name="Huo Y.-Y."/>
            <person name="Wang C.-S."/>
            <person name="Xu X.-W."/>
        </authorList>
    </citation>
    <scope>NUCLEOTIDE SEQUENCE [LARGE SCALE GENOMIC DNA]</scope>
    <source>
        <strain evidence="1 2">JCM 16345</strain>
    </source>
</reference>
<dbReference type="RefSeq" id="WP_067786046.1">
    <property type="nucleotide sequence ID" value="NZ_CP016545.1"/>
</dbReference>
<dbReference type="Proteomes" id="UP000092698">
    <property type="component" value="Chromosome"/>
</dbReference>
<name>A0A1C7D6T5_9SPHN</name>
<protein>
    <submittedName>
        <fullName evidence="1">Uncharacterized protein</fullName>
    </submittedName>
</protein>
<organism evidence="1 2">
    <name type="scientific">Paraurantiacibacter namhicola</name>
    <dbReference type="NCBI Taxonomy" id="645517"/>
    <lineage>
        <taxon>Bacteria</taxon>
        <taxon>Pseudomonadati</taxon>
        <taxon>Pseudomonadota</taxon>
        <taxon>Alphaproteobacteria</taxon>
        <taxon>Sphingomonadales</taxon>
        <taxon>Erythrobacteraceae</taxon>
        <taxon>Paraurantiacibacter</taxon>
    </lineage>
</organism>
<proteinExistence type="predicted"/>
<evidence type="ECO:0000313" key="2">
    <source>
        <dbReference type="Proteomes" id="UP000092698"/>
    </source>
</evidence>
<dbReference type="EMBL" id="CP016545">
    <property type="protein sequence ID" value="ANU07041.1"/>
    <property type="molecule type" value="Genomic_DNA"/>
</dbReference>
<gene>
    <name evidence="1" type="ORF">A6F65_00720</name>
</gene>
<dbReference type="OrthoDB" id="9889252at2"/>
<dbReference type="AlphaFoldDB" id="A0A1C7D6T5"/>
<accession>A0A1C7D6T5</accession>
<keyword evidence="2" id="KW-1185">Reference proteome</keyword>
<evidence type="ECO:0000313" key="1">
    <source>
        <dbReference type="EMBL" id="ANU07041.1"/>
    </source>
</evidence>
<dbReference type="STRING" id="645517.A6F65_00720"/>
<dbReference type="KEGG" id="anh:A6F65_00720"/>
<sequence>MSKDEPFLRVFPGNAAIDVIHVSREDGPQLRAWKADGFKGDELCAPDIWYEEFDLFLRHLNQYIVESDDWQNAVTGEDITYFSAIKLLTSDPPKAA</sequence>